<keyword evidence="1" id="KW-0812">Transmembrane</keyword>
<dbReference type="RefSeq" id="WP_283343236.1">
    <property type="nucleotide sequence ID" value="NZ_JASHIF010000002.1"/>
</dbReference>
<evidence type="ECO:0000313" key="3">
    <source>
        <dbReference type="Proteomes" id="UP001236507"/>
    </source>
</evidence>
<organism evidence="2 3">
    <name type="scientific">Flectobacillus roseus</name>
    <dbReference type="NCBI Taxonomy" id="502259"/>
    <lineage>
        <taxon>Bacteria</taxon>
        <taxon>Pseudomonadati</taxon>
        <taxon>Bacteroidota</taxon>
        <taxon>Cytophagia</taxon>
        <taxon>Cytophagales</taxon>
        <taxon>Flectobacillaceae</taxon>
        <taxon>Flectobacillus</taxon>
    </lineage>
</organism>
<accession>A0ABT6Y333</accession>
<protein>
    <submittedName>
        <fullName evidence="2">Uncharacterized protein</fullName>
    </submittedName>
</protein>
<gene>
    <name evidence="2" type="ORF">QM524_01945</name>
</gene>
<keyword evidence="3" id="KW-1185">Reference proteome</keyword>
<evidence type="ECO:0000256" key="1">
    <source>
        <dbReference type="SAM" id="Phobius"/>
    </source>
</evidence>
<keyword evidence="1" id="KW-0472">Membrane</keyword>
<proteinExistence type="predicted"/>
<feature type="transmembrane region" description="Helical" evidence="1">
    <location>
        <begin position="6"/>
        <end position="30"/>
    </location>
</feature>
<sequence>MNEHTSKVIVAILDLIGRLIWPAVVLLVIFKFRRYIEALLTRLGSLKIAGSEWVFQPTTDKEVRTQVDNTNEKIKLGPDGFFSSEGIKRFVTISGLLDNDDAVKQELLIFQTPKQRTWLVASKKYVFVLLDDENTQKINSLIQTTFEKSNILPLKFNSQDNAGTVKFDAEDIWWYYSFNLFPTTTSLKNAIKKLIKD</sequence>
<name>A0ABT6Y333_9BACT</name>
<dbReference type="Proteomes" id="UP001236507">
    <property type="component" value="Unassembled WGS sequence"/>
</dbReference>
<comment type="caution">
    <text evidence="2">The sequence shown here is derived from an EMBL/GenBank/DDBJ whole genome shotgun (WGS) entry which is preliminary data.</text>
</comment>
<evidence type="ECO:0000313" key="2">
    <source>
        <dbReference type="EMBL" id="MDI9857961.1"/>
    </source>
</evidence>
<keyword evidence="1" id="KW-1133">Transmembrane helix</keyword>
<reference evidence="2 3" key="1">
    <citation type="submission" date="2023-05" db="EMBL/GenBank/DDBJ databases">
        <title>Novel species of genus Flectobacillus isolated from stream in China.</title>
        <authorList>
            <person name="Lu H."/>
        </authorList>
    </citation>
    <scope>NUCLEOTIDE SEQUENCE [LARGE SCALE GENOMIC DNA]</scope>
    <source>
        <strain evidence="2 3">KCTC 42575</strain>
    </source>
</reference>
<dbReference type="EMBL" id="JASHIF010000002">
    <property type="protein sequence ID" value="MDI9857961.1"/>
    <property type="molecule type" value="Genomic_DNA"/>
</dbReference>